<sequence length="374" mass="39798">MVTPARPNAPSAAAERTDGSPVRIGALAPLTRPGWVEAGQHLLSGLELGVRDVNDVGGIAGRPLELVVRDTAADPQRAAAAVDELARLGVAALAGEYHSVVARAAAARADALGLPYLCSSAVLDALTEQPTEWVARLSPPQSRGWQVYADFLFGAGHRRIAVAVQPSVYWASGTRILRDHLAPRGGTVVDIDMSALTPADVCDELLRSRATALLLLVGHPEPAVPIVQTVRRDQRLAGILIGAPAGQPEFTEWAALLGEDGAGVPFLRYLPERLTPLGVRVETALRERLGSAPSFVAFEGYDTVTVLAELFRSHGTDRAPWASVAVEGTRGRIQFSRTPGISVWQWARPPVQVVDRDPAEPAEPAARFRVLHAG</sequence>
<dbReference type="PANTHER" id="PTHR30483:SF6">
    <property type="entry name" value="PERIPLASMIC BINDING PROTEIN OF ABC TRANSPORTER FOR NATURAL AMINO ACIDS"/>
    <property type="match status" value="1"/>
</dbReference>
<dbReference type="SUPFAM" id="SSF53822">
    <property type="entry name" value="Periplasmic binding protein-like I"/>
    <property type="match status" value="1"/>
</dbReference>
<organism evidence="5">
    <name type="scientific">Streptomyces sp. NBC_00093</name>
    <dbReference type="NCBI Taxonomy" id="2975649"/>
    <lineage>
        <taxon>Bacteria</taxon>
        <taxon>Bacillati</taxon>
        <taxon>Actinomycetota</taxon>
        <taxon>Actinomycetes</taxon>
        <taxon>Kitasatosporales</taxon>
        <taxon>Streptomycetaceae</taxon>
        <taxon>Streptomyces</taxon>
    </lineage>
</organism>
<gene>
    <name evidence="5" type="ORF">OHA22_27845</name>
</gene>
<feature type="domain" description="Leucine-binding protein" evidence="4">
    <location>
        <begin position="21"/>
        <end position="318"/>
    </location>
</feature>
<evidence type="ECO:0000256" key="2">
    <source>
        <dbReference type="ARBA" id="ARBA00022729"/>
    </source>
</evidence>
<evidence type="ECO:0000259" key="4">
    <source>
        <dbReference type="Pfam" id="PF13458"/>
    </source>
</evidence>
<proteinExistence type="inferred from homology"/>
<evidence type="ECO:0000256" key="3">
    <source>
        <dbReference type="SAM" id="MobiDB-lite"/>
    </source>
</evidence>
<protein>
    <submittedName>
        <fullName evidence="5">ABC transporter substrate-binding protein</fullName>
    </submittedName>
</protein>
<dbReference type="InterPro" id="IPR051010">
    <property type="entry name" value="BCAA_transport"/>
</dbReference>
<dbReference type="InterPro" id="IPR028081">
    <property type="entry name" value="Leu-bd"/>
</dbReference>
<dbReference type="EMBL" id="CP108222">
    <property type="protein sequence ID" value="WTT19073.1"/>
    <property type="molecule type" value="Genomic_DNA"/>
</dbReference>
<accession>A0AAU2A496</accession>
<keyword evidence="2" id="KW-0732">Signal</keyword>
<dbReference type="PANTHER" id="PTHR30483">
    <property type="entry name" value="LEUCINE-SPECIFIC-BINDING PROTEIN"/>
    <property type="match status" value="1"/>
</dbReference>
<evidence type="ECO:0000256" key="1">
    <source>
        <dbReference type="ARBA" id="ARBA00010062"/>
    </source>
</evidence>
<reference evidence="5" key="1">
    <citation type="submission" date="2022-10" db="EMBL/GenBank/DDBJ databases">
        <title>The complete genomes of actinobacterial strains from the NBC collection.</title>
        <authorList>
            <person name="Joergensen T.S."/>
            <person name="Alvarez Arevalo M."/>
            <person name="Sterndorff E.B."/>
            <person name="Faurdal D."/>
            <person name="Vuksanovic O."/>
            <person name="Mourched A.-S."/>
            <person name="Charusanti P."/>
            <person name="Shaw S."/>
            <person name="Blin K."/>
            <person name="Weber T."/>
        </authorList>
    </citation>
    <scope>NUCLEOTIDE SEQUENCE</scope>
    <source>
        <strain evidence="5">NBC_00093</strain>
    </source>
</reference>
<dbReference type="Pfam" id="PF13458">
    <property type="entry name" value="Peripla_BP_6"/>
    <property type="match status" value="1"/>
</dbReference>
<comment type="similarity">
    <text evidence="1">Belongs to the leucine-binding protein family.</text>
</comment>
<dbReference type="Gene3D" id="3.40.50.2300">
    <property type="match status" value="2"/>
</dbReference>
<evidence type="ECO:0000313" key="5">
    <source>
        <dbReference type="EMBL" id="WTT19073.1"/>
    </source>
</evidence>
<dbReference type="InterPro" id="IPR028082">
    <property type="entry name" value="Peripla_BP_I"/>
</dbReference>
<name>A0AAU2A496_9ACTN</name>
<feature type="region of interest" description="Disordered" evidence="3">
    <location>
        <begin position="1"/>
        <end position="20"/>
    </location>
</feature>
<dbReference type="AlphaFoldDB" id="A0AAU2A496"/>